<dbReference type="OrthoDB" id="10004556at2"/>
<keyword evidence="1" id="KW-0472">Membrane</keyword>
<evidence type="ECO:0000256" key="1">
    <source>
        <dbReference type="SAM" id="Phobius"/>
    </source>
</evidence>
<protein>
    <submittedName>
        <fullName evidence="2">Uncharacterized protein</fullName>
    </submittedName>
</protein>
<dbReference type="RefSeq" id="WP_135087909.1">
    <property type="nucleotide sequence ID" value="NZ_SPDV01000028.1"/>
</dbReference>
<proteinExistence type="predicted"/>
<comment type="caution">
    <text evidence="2">The sequence shown here is derived from an EMBL/GenBank/DDBJ whole genome shotgun (WGS) entry which is preliminary data.</text>
</comment>
<feature type="transmembrane region" description="Helical" evidence="1">
    <location>
        <begin position="36"/>
        <end position="55"/>
    </location>
</feature>
<keyword evidence="1" id="KW-0812">Transmembrane</keyword>
<organism evidence="2 3">
    <name type="scientific">Sphingomonas parva</name>
    <dbReference type="NCBI Taxonomy" id="2555898"/>
    <lineage>
        <taxon>Bacteria</taxon>
        <taxon>Pseudomonadati</taxon>
        <taxon>Pseudomonadota</taxon>
        <taxon>Alphaproteobacteria</taxon>
        <taxon>Sphingomonadales</taxon>
        <taxon>Sphingomonadaceae</taxon>
        <taxon>Sphingomonas</taxon>
    </lineage>
</organism>
<dbReference type="Proteomes" id="UP000298213">
    <property type="component" value="Unassembled WGS sequence"/>
</dbReference>
<reference evidence="2 3" key="1">
    <citation type="submission" date="2019-03" db="EMBL/GenBank/DDBJ databases">
        <title>Genome sequence of Sphingomonas sp. 17J27-24.</title>
        <authorList>
            <person name="Kim M."/>
            <person name="Maeng S."/>
            <person name="Sathiyaraj S."/>
        </authorList>
    </citation>
    <scope>NUCLEOTIDE SEQUENCE [LARGE SCALE GENOMIC DNA]</scope>
    <source>
        <strain evidence="2 3">17J27-24</strain>
    </source>
</reference>
<dbReference type="EMBL" id="SPDV01000028">
    <property type="protein sequence ID" value="TFI57667.1"/>
    <property type="molecule type" value="Genomic_DNA"/>
</dbReference>
<keyword evidence="3" id="KW-1185">Reference proteome</keyword>
<name>A0A4Y8ZQB7_9SPHN</name>
<gene>
    <name evidence="2" type="ORF">E2493_14185</name>
</gene>
<dbReference type="AlphaFoldDB" id="A0A4Y8ZQB7"/>
<evidence type="ECO:0000313" key="2">
    <source>
        <dbReference type="EMBL" id="TFI57667.1"/>
    </source>
</evidence>
<keyword evidence="1" id="KW-1133">Transmembrane helix</keyword>
<accession>A0A4Y8ZQB7</accession>
<evidence type="ECO:0000313" key="3">
    <source>
        <dbReference type="Proteomes" id="UP000298213"/>
    </source>
</evidence>
<sequence length="95" mass="9818">MTIDHDLETGASSFPGTAATLRKRLGGELNRVVEAWLLWVTVGALTGVLILSPSLQSPTELVTRPAPSASDIEQAVAQAEAEGIAAGAAIKPRAQ</sequence>